<feature type="compositionally biased region" description="Polar residues" evidence="1">
    <location>
        <begin position="153"/>
        <end position="162"/>
    </location>
</feature>
<organism evidence="3 4">
    <name type="scientific">Candidatus Daviesbacteria bacterium RIFCSPLOWO2_02_FULL_36_8</name>
    <dbReference type="NCBI Taxonomy" id="1797793"/>
    <lineage>
        <taxon>Bacteria</taxon>
        <taxon>Candidatus Daviesiibacteriota</taxon>
    </lineage>
</organism>
<sequence length="322" mass="35789">MKFNKLKLILLAILFIIPRIQGTNSFYVDTETTSSIMAAGTWEVEESVIINEIMWMGSSSSSNDEWLELRNITNAPIDLNRWKLINAGVGTSDIILTGSIPANGYYLVSYYAASHPQSSLSDSIIVDQVEENISFIDNGEVITLVDSSNKTIDQTPSDTWATGANGPPSWKSMERNEDPDTGWHQCDDPDCNDTSFWDTEDSNYGTPKTVNLSVYGSHTPSLTFNKDSSSHTVSFVVTNIENYDELEYVIEYPTAQSHEGIVGSHTLHNETEFRKDNIFLGTCSSTEGRVCIEHDIIGDIELTVTLHNTSESNILTTKILSY</sequence>
<dbReference type="InterPro" id="IPR036415">
    <property type="entry name" value="Lamin_tail_dom_sf"/>
</dbReference>
<dbReference type="Proteomes" id="UP000183317">
    <property type="component" value="Unassembled WGS sequence"/>
</dbReference>
<accession>A0A1F5MFI8</accession>
<evidence type="ECO:0000313" key="3">
    <source>
        <dbReference type="EMBL" id="OGE64124.1"/>
    </source>
</evidence>
<comment type="caution">
    <text evidence="3">The sequence shown here is derived from an EMBL/GenBank/DDBJ whole genome shotgun (WGS) entry which is preliminary data.</text>
</comment>
<evidence type="ECO:0000313" key="4">
    <source>
        <dbReference type="Proteomes" id="UP000183317"/>
    </source>
</evidence>
<dbReference type="Pfam" id="PF00932">
    <property type="entry name" value="LTD"/>
    <property type="match status" value="1"/>
</dbReference>
<feature type="domain" description="LTD" evidence="2">
    <location>
        <begin position="30"/>
        <end position="162"/>
    </location>
</feature>
<evidence type="ECO:0000256" key="1">
    <source>
        <dbReference type="SAM" id="MobiDB-lite"/>
    </source>
</evidence>
<dbReference type="PROSITE" id="PS51841">
    <property type="entry name" value="LTD"/>
    <property type="match status" value="1"/>
</dbReference>
<dbReference type="InterPro" id="IPR001322">
    <property type="entry name" value="Lamin_tail_dom"/>
</dbReference>
<proteinExistence type="predicted"/>
<dbReference type="SUPFAM" id="SSF74853">
    <property type="entry name" value="Lamin A/C globular tail domain"/>
    <property type="match status" value="1"/>
</dbReference>
<name>A0A1F5MFI8_9BACT</name>
<reference evidence="3 4" key="1">
    <citation type="journal article" date="2016" name="Nat. Commun.">
        <title>Thousands of microbial genomes shed light on interconnected biogeochemical processes in an aquifer system.</title>
        <authorList>
            <person name="Anantharaman K."/>
            <person name="Brown C.T."/>
            <person name="Hug L.A."/>
            <person name="Sharon I."/>
            <person name="Castelle C.J."/>
            <person name="Probst A.J."/>
            <person name="Thomas B.C."/>
            <person name="Singh A."/>
            <person name="Wilkins M.J."/>
            <person name="Karaoz U."/>
            <person name="Brodie E.L."/>
            <person name="Williams K.H."/>
            <person name="Hubbard S.S."/>
            <person name="Banfield J.F."/>
        </authorList>
    </citation>
    <scope>NUCLEOTIDE SEQUENCE [LARGE SCALE GENOMIC DNA]</scope>
</reference>
<dbReference type="AlphaFoldDB" id="A0A1F5MFI8"/>
<gene>
    <name evidence="3" type="ORF">A3J13_01675</name>
</gene>
<dbReference type="EMBL" id="MFDU01000045">
    <property type="protein sequence ID" value="OGE64124.1"/>
    <property type="molecule type" value="Genomic_DNA"/>
</dbReference>
<evidence type="ECO:0000259" key="2">
    <source>
        <dbReference type="PROSITE" id="PS51841"/>
    </source>
</evidence>
<protein>
    <recommendedName>
        <fullName evidence="2">LTD domain-containing protein</fullName>
    </recommendedName>
</protein>
<feature type="region of interest" description="Disordered" evidence="1">
    <location>
        <begin position="153"/>
        <end position="181"/>
    </location>
</feature>